<keyword evidence="4" id="KW-1185">Reference proteome</keyword>
<accession>A0ABW9ICQ4</accession>
<reference evidence="3 4" key="1">
    <citation type="submission" date="2024-12" db="EMBL/GenBank/DDBJ databases">
        <title>Forecasting of Potato common scab and diversities of Pathogenic streptomyces spp. in china.</title>
        <authorList>
            <person name="Handique U."/>
            <person name="Wu J."/>
        </authorList>
    </citation>
    <scope>NUCLEOTIDE SEQUENCE [LARGE SCALE GENOMIC DNA]</scope>
    <source>
        <strain evidence="3 4">ZRIMU1585</strain>
    </source>
</reference>
<proteinExistence type="predicted"/>
<evidence type="ECO:0000313" key="3">
    <source>
        <dbReference type="EMBL" id="MFM9644914.1"/>
    </source>
</evidence>
<dbReference type="Pfam" id="PF13466">
    <property type="entry name" value="STAS_2"/>
    <property type="match status" value="1"/>
</dbReference>
<feature type="compositionally biased region" description="Acidic residues" evidence="1">
    <location>
        <begin position="119"/>
        <end position="128"/>
    </location>
</feature>
<feature type="region of interest" description="Disordered" evidence="1">
    <location>
        <begin position="107"/>
        <end position="128"/>
    </location>
</feature>
<name>A0ABW9ICQ4_STRGJ</name>
<dbReference type="InterPro" id="IPR036513">
    <property type="entry name" value="STAS_dom_sf"/>
</dbReference>
<evidence type="ECO:0000259" key="2">
    <source>
        <dbReference type="PROSITE" id="PS50801"/>
    </source>
</evidence>
<dbReference type="PROSITE" id="PS50801">
    <property type="entry name" value="STAS"/>
    <property type="match status" value="1"/>
</dbReference>
<dbReference type="InterPro" id="IPR058548">
    <property type="entry name" value="MlaB-like_STAS"/>
</dbReference>
<comment type="caution">
    <text evidence="3">The sequence shown here is derived from an EMBL/GenBank/DDBJ whole genome shotgun (WGS) entry which is preliminary data.</text>
</comment>
<dbReference type="Gene3D" id="3.30.750.24">
    <property type="entry name" value="STAS domain"/>
    <property type="match status" value="1"/>
</dbReference>
<dbReference type="RefSeq" id="WP_369279108.1">
    <property type="nucleotide sequence ID" value="NZ_JBJVMW010000021.1"/>
</dbReference>
<dbReference type="SUPFAM" id="SSF52091">
    <property type="entry name" value="SpoIIaa-like"/>
    <property type="match status" value="1"/>
</dbReference>
<feature type="domain" description="STAS" evidence="2">
    <location>
        <begin position="19"/>
        <end position="128"/>
    </location>
</feature>
<protein>
    <submittedName>
        <fullName evidence="3">STAS domain-containing protein</fullName>
    </submittedName>
</protein>
<sequence length="128" mass="13129">MSYVSPAGLPPVDATTPPVLTLAGPLARSQVAGFCDDLRGLLKGAAGGLVVCEVAGLGVPGLTAVDLLARLQLTARRSGGRIRLRAPDPALLALLDLVGLRFEVEGNPEQREPPLGVQEEVESGEAAV</sequence>
<organism evidence="3 4">
    <name type="scientific">Streptomyces galilaeus</name>
    <dbReference type="NCBI Taxonomy" id="33899"/>
    <lineage>
        <taxon>Bacteria</taxon>
        <taxon>Bacillati</taxon>
        <taxon>Actinomycetota</taxon>
        <taxon>Actinomycetes</taxon>
        <taxon>Kitasatosporales</taxon>
        <taxon>Streptomycetaceae</taxon>
        <taxon>Streptomyces</taxon>
    </lineage>
</organism>
<evidence type="ECO:0000313" key="4">
    <source>
        <dbReference type="Proteomes" id="UP001631993"/>
    </source>
</evidence>
<gene>
    <name evidence="3" type="ORF">ACKI1S_02000</name>
</gene>
<dbReference type="InterPro" id="IPR002645">
    <property type="entry name" value="STAS_dom"/>
</dbReference>
<dbReference type="Proteomes" id="UP001631993">
    <property type="component" value="Unassembled WGS sequence"/>
</dbReference>
<evidence type="ECO:0000256" key="1">
    <source>
        <dbReference type="SAM" id="MobiDB-lite"/>
    </source>
</evidence>
<dbReference type="EMBL" id="JBJVNE010000001">
    <property type="protein sequence ID" value="MFM9644914.1"/>
    <property type="molecule type" value="Genomic_DNA"/>
</dbReference>